<dbReference type="InterPro" id="IPR054399">
    <property type="entry name" value="Fervidolysin-like_N_prodom"/>
</dbReference>
<feature type="domain" description="Peptidase S8/S53" evidence="9">
    <location>
        <begin position="145"/>
        <end position="380"/>
    </location>
</feature>
<dbReference type="SUPFAM" id="SSF52743">
    <property type="entry name" value="Subtilisin-like"/>
    <property type="match status" value="1"/>
</dbReference>
<feature type="active site" description="Charge relay system" evidence="7">
    <location>
        <position position="185"/>
    </location>
</feature>
<dbReference type="GO" id="GO:0006508">
    <property type="term" value="P:proteolysis"/>
    <property type="evidence" value="ECO:0007669"/>
    <property type="project" value="UniProtKB-KW"/>
</dbReference>
<dbReference type="InterPro" id="IPR023827">
    <property type="entry name" value="Peptidase_S8_Asp-AS"/>
</dbReference>
<dbReference type="PRINTS" id="PR00723">
    <property type="entry name" value="SUBTILISIN"/>
</dbReference>
<comment type="subcellular location">
    <subcellularLocation>
        <location evidence="1">Secreted</location>
    </subcellularLocation>
</comment>
<dbReference type="PANTHER" id="PTHR43806:SF11">
    <property type="entry name" value="CEREVISIN-RELATED"/>
    <property type="match status" value="1"/>
</dbReference>
<dbReference type="GO" id="GO:0005576">
    <property type="term" value="C:extracellular region"/>
    <property type="evidence" value="ECO:0007669"/>
    <property type="project" value="UniProtKB-SubCell"/>
</dbReference>
<sequence length="403" mass="43442">MRKLLRSLLLSLAGIILVLLFAFTSSFAAINPFLTAGQDDTPASEQILVKFKPGIPQAVKERVHVQNDAQVIDAIPEIGIEVVKVAKEKAREKVANYSRNPHVEFAEPDYIARAVFIPDDPYFEKQWGMAKIQAPDAWKVTKGSREVKIAILDSGIDQDHEDLRTQIVANVDFTPSKTVDDKFGHGTHVAGIAAAATNNGKGVAGVGFKCSLMNVKVLGDDGSGYYSWLAKGIIWATKNGAKVINISAGSNRPSKVLEKAINYAWSRGVVLVAAAGNDNSSAPFYPAFYTNCLAVGATDENDSRAFFSNYGPWVDIAAPGLNIFSTTPNHDNYIHNYGIALGYDYLSGTSMASPHVAGIAALVWAKYPGLSNAEVRKRIEEGVDPAGGFDPPIGRVNAYKALR</sequence>
<evidence type="ECO:0000259" key="10">
    <source>
        <dbReference type="Pfam" id="PF22148"/>
    </source>
</evidence>
<evidence type="ECO:0000256" key="6">
    <source>
        <dbReference type="ARBA" id="ARBA00022825"/>
    </source>
</evidence>
<dbReference type="Pfam" id="PF22148">
    <property type="entry name" value="Fervidolysin_NPro-like"/>
    <property type="match status" value="1"/>
</dbReference>
<feature type="domain" description="Fervidolysin-like N-terminal prodomain" evidence="10">
    <location>
        <begin position="43"/>
        <end position="108"/>
    </location>
</feature>
<comment type="similarity">
    <text evidence="2 7 8">Belongs to the peptidase S8 family.</text>
</comment>
<dbReference type="CDD" id="cd07484">
    <property type="entry name" value="Peptidases_S8_Thermitase_like"/>
    <property type="match status" value="1"/>
</dbReference>
<dbReference type="InterPro" id="IPR034084">
    <property type="entry name" value="Thermitase-like_dom"/>
</dbReference>
<feature type="active site" description="Charge relay system" evidence="7">
    <location>
        <position position="350"/>
    </location>
</feature>
<dbReference type="EC" id="3.4.21.-" evidence="11"/>
<dbReference type="InterPro" id="IPR050131">
    <property type="entry name" value="Peptidase_S8_subtilisin-like"/>
</dbReference>
<comment type="caution">
    <text evidence="11">The sequence shown here is derived from an EMBL/GenBank/DDBJ whole genome shotgun (WGS) entry which is preliminary data.</text>
</comment>
<accession>A0A2T0AWJ4</accession>
<organism evidence="11 12">
    <name type="scientific">Neomoorella humiferrea</name>
    <dbReference type="NCBI Taxonomy" id="676965"/>
    <lineage>
        <taxon>Bacteria</taxon>
        <taxon>Bacillati</taxon>
        <taxon>Bacillota</taxon>
        <taxon>Clostridia</taxon>
        <taxon>Neomoorellales</taxon>
        <taxon>Neomoorellaceae</taxon>
        <taxon>Neomoorella</taxon>
    </lineage>
</organism>
<dbReference type="AlphaFoldDB" id="A0A2T0AWJ4"/>
<dbReference type="RefSeq" id="WP_146127117.1">
    <property type="nucleotide sequence ID" value="NZ_CP136419.1"/>
</dbReference>
<dbReference type="EMBL" id="PVXM01000006">
    <property type="protein sequence ID" value="PRR75082.1"/>
    <property type="molecule type" value="Genomic_DNA"/>
</dbReference>
<evidence type="ECO:0000313" key="12">
    <source>
        <dbReference type="Proteomes" id="UP000238415"/>
    </source>
</evidence>
<dbReference type="InterPro" id="IPR015500">
    <property type="entry name" value="Peptidase_S8_subtilisin-rel"/>
</dbReference>
<dbReference type="PROSITE" id="PS00138">
    <property type="entry name" value="SUBTILASE_SER"/>
    <property type="match status" value="1"/>
</dbReference>
<proteinExistence type="inferred from homology"/>
<reference evidence="11 12" key="1">
    <citation type="submission" date="2018-03" db="EMBL/GenBank/DDBJ databases">
        <title>Genome sequence of Moorella humiferrea DSM 23265.</title>
        <authorList>
            <person name="Poehlein A."/>
            <person name="Daniel R."/>
        </authorList>
    </citation>
    <scope>NUCLEOTIDE SEQUENCE [LARGE SCALE GENOMIC DNA]</scope>
    <source>
        <strain evidence="11 12">DSM 23265</strain>
    </source>
</reference>
<keyword evidence="5 7" id="KW-0378">Hydrolase</keyword>
<evidence type="ECO:0000256" key="8">
    <source>
        <dbReference type="RuleBase" id="RU003355"/>
    </source>
</evidence>
<dbReference type="PROSITE" id="PS51892">
    <property type="entry name" value="SUBTILASE"/>
    <property type="match status" value="1"/>
</dbReference>
<dbReference type="OrthoDB" id="9798386at2"/>
<name>A0A2T0AWJ4_9FIRM</name>
<dbReference type="InterPro" id="IPR023828">
    <property type="entry name" value="Peptidase_S8_Ser-AS"/>
</dbReference>
<evidence type="ECO:0000313" key="11">
    <source>
        <dbReference type="EMBL" id="PRR75082.1"/>
    </source>
</evidence>
<evidence type="ECO:0000256" key="1">
    <source>
        <dbReference type="ARBA" id="ARBA00004613"/>
    </source>
</evidence>
<keyword evidence="4 7" id="KW-0645">Protease</keyword>
<dbReference type="InterPro" id="IPR000209">
    <property type="entry name" value="Peptidase_S8/S53_dom"/>
</dbReference>
<keyword evidence="6 7" id="KW-0720">Serine protease</keyword>
<dbReference type="InterPro" id="IPR036852">
    <property type="entry name" value="Peptidase_S8/S53_dom_sf"/>
</dbReference>
<evidence type="ECO:0000259" key="9">
    <source>
        <dbReference type="Pfam" id="PF00082"/>
    </source>
</evidence>
<gene>
    <name evidence="11" type="ORF">MOHU_05890</name>
</gene>
<dbReference type="PROSITE" id="PS00136">
    <property type="entry name" value="SUBTILASE_ASP"/>
    <property type="match status" value="1"/>
</dbReference>
<dbReference type="InterPro" id="IPR022398">
    <property type="entry name" value="Peptidase_S8_His-AS"/>
</dbReference>
<evidence type="ECO:0000256" key="5">
    <source>
        <dbReference type="ARBA" id="ARBA00022801"/>
    </source>
</evidence>
<dbReference type="Proteomes" id="UP000238415">
    <property type="component" value="Unassembled WGS sequence"/>
</dbReference>
<keyword evidence="3" id="KW-0964">Secreted</keyword>
<feature type="active site" description="Charge relay system" evidence="7">
    <location>
        <position position="153"/>
    </location>
</feature>
<evidence type="ECO:0000256" key="2">
    <source>
        <dbReference type="ARBA" id="ARBA00011073"/>
    </source>
</evidence>
<protein>
    <submittedName>
        <fullName evidence="11">Thermophilic serine proteinase</fullName>
        <ecNumber evidence="11">3.4.21.-</ecNumber>
    </submittedName>
</protein>
<keyword evidence="12" id="KW-1185">Reference proteome</keyword>
<dbReference type="Pfam" id="PF00082">
    <property type="entry name" value="Peptidase_S8"/>
    <property type="match status" value="1"/>
</dbReference>
<dbReference type="Gene3D" id="3.40.50.200">
    <property type="entry name" value="Peptidase S8/S53 domain"/>
    <property type="match status" value="1"/>
</dbReference>
<dbReference type="PANTHER" id="PTHR43806">
    <property type="entry name" value="PEPTIDASE S8"/>
    <property type="match status" value="1"/>
</dbReference>
<evidence type="ECO:0000256" key="4">
    <source>
        <dbReference type="ARBA" id="ARBA00022670"/>
    </source>
</evidence>
<dbReference type="PROSITE" id="PS00137">
    <property type="entry name" value="SUBTILASE_HIS"/>
    <property type="match status" value="1"/>
</dbReference>
<dbReference type="GO" id="GO:0004252">
    <property type="term" value="F:serine-type endopeptidase activity"/>
    <property type="evidence" value="ECO:0007669"/>
    <property type="project" value="UniProtKB-UniRule"/>
</dbReference>
<evidence type="ECO:0000256" key="7">
    <source>
        <dbReference type="PROSITE-ProRule" id="PRU01240"/>
    </source>
</evidence>
<evidence type="ECO:0000256" key="3">
    <source>
        <dbReference type="ARBA" id="ARBA00022525"/>
    </source>
</evidence>